<reference evidence="2" key="1">
    <citation type="submission" date="2024-07" db="EMBL/GenBank/DDBJ databases">
        <title>Two chromosome-level genome assemblies of Korean endemic species Abeliophyllum distichum and Forsythia ovata (Oleaceae).</title>
        <authorList>
            <person name="Jang H."/>
        </authorList>
    </citation>
    <scope>NUCLEOTIDE SEQUENCE [LARGE SCALE GENOMIC DNA]</scope>
</reference>
<comment type="caution">
    <text evidence="1">The sequence shown here is derived from an EMBL/GenBank/DDBJ whole genome shotgun (WGS) entry which is preliminary data.</text>
</comment>
<name>A0ABD1PD30_9LAMI</name>
<protein>
    <submittedName>
        <fullName evidence="1">Uncharacterized protein</fullName>
    </submittedName>
</protein>
<dbReference type="AlphaFoldDB" id="A0ABD1PD30"/>
<accession>A0ABD1PD30</accession>
<dbReference type="EMBL" id="JBFOLK010000014">
    <property type="protein sequence ID" value="KAL2461318.1"/>
    <property type="molecule type" value="Genomic_DNA"/>
</dbReference>
<keyword evidence="2" id="KW-1185">Reference proteome</keyword>
<proteinExistence type="predicted"/>
<evidence type="ECO:0000313" key="1">
    <source>
        <dbReference type="EMBL" id="KAL2461318.1"/>
    </source>
</evidence>
<evidence type="ECO:0000313" key="2">
    <source>
        <dbReference type="Proteomes" id="UP001604336"/>
    </source>
</evidence>
<dbReference type="Proteomes" id="UP001604336">
    <property type="component" value="Unassembled WGS sequence"/>
</dbReference>
<organism evidence="1 2">
    <name type="scientific">Abeliophyllum distichum</name>
    <dbReference type="NCBI Taxonomy" id="126358"/>
    <lineage>
        <taxon>Eukaryota</taxon>
        <taxon>Viridiplantae</taxon>
        <taxon>Streptophyta</taxon>
        <taxon>Embryophyta</taxon>
        <taxon>Tracheophyta</taxon>
        <taxon>Spermatophyta</taxon>
        <taxon>Magnoliopsida</taxon>
        <taxon>eudicotyledons</taxon>
        <taxon>Gunneridae</taxon>
        <taxon>Pentapetalae</taxon>
        <taxon>asterids</taxon>
        <taxon>lamiids</taxon>
        <taxon>Lamiales</taxon>
        <taxon>Oleaceae</taxon>
        <taxon>Forsythieae</taxon>
        <taxon>Abeliophyllum</taxon>
    </lineage>
</organism>
<sequence>MLGGWKRAVGTQKIRFNTFKDGWFSAAMNSKFGAGLPLAIGIQTWGKNTKKLAEFYGVPTSAQFMTEIKHLEGEIDMLLRWEERYWKQRARADWIKEGDRNTKYFLAKASK</sequence>
<gene>
    <name evidence="1" type="ORF">Adt_44738</name>
</gene>